<dbReference type="PANTHER" id="PTHR32071">
    <property type="entry name" value="TRANSCRIPTIONAL REGULATORY PROTEIN"/>
    <property type="match status" value="1"/>
</dbReference>
<dbReference type="SMART" id="SM00382">
    <property type="entry name" value="AAA"/>
    <property type="match status" value="1"/>
</dbReference>
<evidence type="ECO:0000259" key="3">
    <source>
        <dbReference type="PROSITE" id="PS50045"/>
    </source>
</evidence>
<comment type="caution">
    <text evidence="4">The sequence shown here is derived from an EMBL/GenBank/DDBJ whole genome shotgun (WGS) entry which is preliminary data.</text>
</comment>
<feature type="domain" description="Sigma-54 factor interaction" evidence="3">
    <location>
        <begin position="105"/>
        <end position="282"/>
    </location>
</feature>
<evidence type="ECO:0000313" key="4">
    <source>
        <dbReference type="EMBL" id="SAZ36201.1"/>
    </source>
</evidence>
<dbReference type="Proteomes" id="UP000183509">
    <property type="component" value="Unassembled WGS sequence"/>
</dbReference>
<dbReference type="AlphaFoldDB" id="A0ABD7LSP1"/>
<dbReference type="Gene3D" id="3.40.50.300">
    <property type="entry name" value="P-loop containing nucleotide triphosphate hydrolases"/>
    <property type="match status" value="1"/>
</dbReference>
<dbReference type="PROSITE" id="PS50045">
    <property type="entry name" value="SIGMA54_INTERACT_4"/>
    <property type="match status" value="1"/>
</dbReference>
<dbReference type="PROSITE" id="PS00675">
    <property type="entry name" value="SIGMA54_INTERACT_1"/>
    <property type="match status" value="1"/>
</dbReference>
<dbReference type="InterPro" id="IPR025662">
    <property type="entry name" value="Sigma_54_int_dom_ATP-bd_1"/>
</dbReference>
<dbReference type="SUPFAM" id="SSF52540">
    <property type="entry name" value="P-loop containing nucleoside triphosphate hydrolases"/>
    <property type="match status" value="1"/>
</dbReference>
<name>A0ABD7LSP1_ENTFC</name>
<dbReference type="InterPro" id="IPR027417">
    <property type="entry name" value="P-loop_NTPase"/>
</dbReference>
<keyword evidence="2" id="KW-0067">ATP-binding</keyword>
<dbReference type="InterPro" id="IPR003593">
    <property type="entry name" value="AAA+_ATPase"/>
</dbReference>
<proteinExistence type="predicted"/>
<accession>A0ABD7LSP1</accession>
<gene>
    <name evidence="4" type="ORF">DTPHA_602722</name>
</gene>
<evidence type="ECO:0000256" key="1">
    <source>
        <dbReference type="ARBA" id="ARBA00022741"/>
    </source>
</evidence>
<evidence type="ECO:0000313" key="5">
    <source>
        <dbReference type="Proteomes" id="UP000183509"/>
    </source>
</evidence>
<keyword evidence="1" id="KW-0547">Nucleotide-binding</keyword>
<protein>
    <submittedName>
        <fullName evidence="4">Transcriptional antiterminator bglG:Sigma-54 factor</fullName>
    </submittedName>
</protein>
<evidence type="ECO:0000256" key="2">
    <source>
        <dbReference type="ARBA" id="ARBA00022840"/>
    </source>
</evidence>
<dbReference type="CDD" id="cd00009">
    <property type="entry name" value="AAA"/>
    <property type="match status" value="1"/>
</dbReference>
<sequence>MKNDIVTYANTKCEEIGISNLEECFFDTNDLSQFLRTGRTNASKLANDLVAKNVLFKINTRPVLFAIKERFEEHFLIPVKDVYESISELKTDLEPNSTDSILQKMIGYDMSLSDAVEQMKTAVFYPGRGLPMMITGDTGVGKSFFVHTAYQFMKKVNVIHENAPFKVLNCAQYHNNPELLSGILFGYVKGAFTGADEDRNGLLQDADGGVLFLDEVHRLPPEGQEKLFVYMDGGTYSRVGETIHHASNVRLVFATTEGKEDFLETFMRRIPIHIHIPNIEERGILEKNKLSKILSLAKAKTLARLLMFLLKSLVLHKYSQNILNYYFLEKSKKNRIPNFHLHFQKDLHVDNQFLNQ</sequence>
<dbReference type="Pfam" id="PF00158">
    <property type="entry name" value="Sigma54_activat"/>
    <property type="match status" value="1"/>
</dbReference>
<dbReference type="PANTHER" id="PTHR32071:SF38">
    <property type="entry name" value="PSP OPERON TRANSCRIPTIONAL ACTIVATOR"/>
    <property type="match status" value="1"/>
</dbReference>
<dbReference type="InterPro" id="IPR002078">
    <property type="entry name" value="Sigma_54_int"/>
</dbReference>
<organism evidence="4 5">
    <name type="scientific">Enterococcus faecium</name>
    <name type="common">Streptococcus faecium</name>
    <dbReference type="NCBI Taxonomy" id="1352"/>
    <lineage>
        <taxon>Bacteria</taxon>
        <taxon>Bacillati</taxon>
        <taxon>Bacillota</taxon>
        <taxon>Bacilli</taxon>
        <taxon>Lactobacillales</taxon>
        <taxon>Enterococcaceae</taxon>
        <taxon>Enterococcus</taxon>
    </lineage>
</organism>
<reference evidence="4 5" key="1">
    <citation type="submission" date="2016-04" db="EMBL/GenBank/DDBJ databases">
        <authorList>
            <person name="Millard A."/>
        </authorList>
    </citation>
    <scope>NUCLEOTIDE SEQUENCE [LARGE SCALE GENOMIC DNA]</scope>
    <source>
        <strain evidence="4">Isolate 22</strain>
    </source>
</reference>
<dbReference type="GO" id="GO:0005524">
    <property type="term" value="F:ATP binding"/>
    <property type="evidence" value="ECO:0007669"/>
    <property type="project" value="UniProtKB-KW"/>
</dbReference>
<dbReference type="EMBL" id="FKLM01000078">
    <property type="protein sequence ID" value="SAZ36201.1"/>
    <property type="molecule type" value="Genomic_DNA"/>
</dbReference>